<accession>A0A8E5E812</accession>
<dbReference type="EMBL" id="MT732432">
    <property type="protein sequence ID" value="QQV89755.1"/>
    <property type="molecule type" value="Genomic_DNA"/>
</dbReference>
<evidence type="ECO:0000313" key="3">
    <source>
        <dbReference type="Proteomes" id="UP000693797"/>
    </source>
</evidence>
<gene>
    <name evidence="2" type="ORF">Calle1_60</name>
</gene>
<organism evidence="2 3">
    <name type="scientific">Cellulophaga phage Calle_1</name>
    <dbReference type="NCBI Taxonomy" id="2745643"/>
    <lineage>
        <taxon>Viruses</taxon>
        <taxon>Duplodnaviria</taxon>
        <taxon>Heunggongvirae</taxon>
        <taxon>Uroviricota</taxon>
        <taxon>Caudoviricetes</taxon>
        <taxon>Pervagoviridae</taxon>
        <taxon>Callevirus</taxon>
        <taxon>Callevirus Calle</taxon>
    </lineage>
</organism>
<keyword evidence="1" id="KW-0812">Transmembrane</keyword>
<name>A0A8E5E812_9CAUD</name>
<dbReference type="Proteomes" id="UP000693797">
    <property type="component" value="Segment"/>
</dbReference>
<evidence type="ECO:0000313" key="2">
    <source>
        <dbReference type="EMBL" id="QQV89755.1"/>
    </source>
</evidence>
<keyword evidence="1" id="KW-1133">Transmembrane helix</keyword>
<reference evidence="2 3" key="1">
    <citation type="submission" date="2020-07" db="EMBL/GenBank/DDBJ databases">
        <title>Highly diverse flavobacterial phages as mortality factor during North Sea spring blooms.</title>
        <authorList>
            <person name="Bartlau N."/>
            <person name="Wichels A."/>
            <person name="Krohne G."/>
            <person name="Adriaenssens E.M."/>
            <person name="Heins A."/>
            <person name="Fuchs B.M."/>
            <person name="Amann R."/>
            <person name="Moraru C."/>
        </authorList>
    </citation>
    <scope>NUCLEOTIDE SEQUENCE [LARGE SCALE GENOMIC DNA]</scope>
</reference>
<keyword evidence="3" id="KW-1185">Reference proteome</keyword>
<feature type="transmembrane region" description="Helical" evidence="1">
    <location>
        <begin position="48"/>
        <end position="68"/>
    </location>
</feature>
<sequence>MEDNLDSELAKLVKKGIEVAESTGDFVIEQAPILLQEFYRWHIASESLGIAFSFLYLFIAYKIFILLGRKEKSSRYNSLIVGRYYEKEGPMFTLLCIFTTIVATTSLYSLVDGLYNLLKVIIAPRLYLIEYFINQ</sequence>
<evidence type="ECO:0000256" key="1">
    <source>
        <dbReference type="SAM" id="Phobius"/>
    </source>
</evidence>
<feature type="transmembrane region" description="Helical" evidence="1">
    <location>
        <begin position="89"/>
        <end position="108"/>
    </location>
</feature>
<protein>
    <submittedName>
        <fullName evidence="2">Uncharacterized protein</fullName>
    </submittedName>
</protein>
<keyword evidence="1" id="KW-0472">Membrane</keyword>
<proteinExistence type="predicted"/>